<evidence type="ECO:0000256" key="2">
    <source>
        <dbReference type="ARBA" id="ARBA00006997"/>
    </source>
</evidence>
<feature type="binding site" evidence="11">
    <location>
        <position position="142"/>
    </location>
    <ligand>
        <name>substrate</name>
    </ligand>
</feature>
<evidence type="ECO:0000256" key="10">
    <source>
        <dbReference type="ARBA" id="ARBA00048567"/>
    </source>
</evidence>
<feature type="binding site" evidence="11">
    <location>
        <begin position="13"/>
        <end position="18"/>
    </location>
    <ligand>
        <name>ATP</name>
        <dbReference type="ChEBI" id="CHEBI:30616"/>
    </ligand>
</feature>
<comment type="subcellular location">
    <subcellularLocation>
        <location evidence="11">Cytoplasm</location>
    </subcellularLocation>
</comment>
<evidence type="ECO:0000256" key="3">
    <source>
        <dbReference type="ARBA" id="ARBA00012154"/>
    </source>
</evidence>
<reference evidence="12" key="1">
    <citation type="submission" date="2021-11" db="EMBL/GenBank/DDBJ databases">
        <title>Genome sequence.</title>
        <authorList>
            <person name="Sun Q."/>
        </authorList>
    </citation>
    <scope>NUCLEOTIDE SEQUENCE</scope>
    <source>
        <strain evidence="12">JC740</strain>
    </source>
</reference>
<comment type="catalytic activity">
    <reaction evidence="10 11">
        <text>shikimate + ATP = 3-phosphoshikimate + ADP + H(+)</text>
        <dbReference type="Rhea" id="RHEA:13121"/>
        <dbReference type="ChEBI" id="CHEBI:15378"/>
        <dbReference type="ChEBI" id="CHEBI:30616"/>
        <dbReference type="ChEBI" id="CHEBI:36208"/>
        <dbReference type="ChEBI" id="CHEBI:145989"/>
        <dbReference type="ChEBI" id="CHEBI:456216"/>
        <dbReference type="EC" id="2.7.1.71"/>
    </reaction>
</comment>
<dbReference type="PANTHER" id="PTHR21087">
    <property type="entry name" value="SHIKIMATE KINASE"/>
    <property type="match status" value="1"/>
</dbReference>
<dbReference type="Pfam" id="PF01202">
    <property type="entry name" value="SKI"/>
    <property type="match status" value="1"/>
</dbReference>
<evidence type="ECO:0000313" key="12">
    <source>
        <dbReference type="EMBL" id="MCC9644802.1"/>
    </source>
</evidence>
<feature type="binding site" evidence="11">
    <location>
        <position position="123"/>
    </location>
    <ligand>
        <name>ATP</name>
        <dbReference type="ChEBI" id="CHEBI:30616"/>
    </ligand>
</feature>
<dbReference type="InterPro" id="IPR000623">
    <property type="entry name" value="Shikimate_kinase/TSH1"/>
</dbReference>
<dbReference type="EC" id="2.7.1.71" evidence="3 11"/>
<evidence type="ECO:0000256" key="9">
    <source>
        <dbReference type="ARBA" id="ARBA00023141"/>
    </source>
</evidence>
<evidence type="ECO:0000256" key="5">
    <source>
        <dbReference type="ARBA" id="ARBA00022679"/>
    </source>
</evidence>
<dbReference type="SUPFAM" id="SSF52540">
    <property type="entry name" value="P-loop containing nucleoside triphosphate hydrolases"/>
    <property type="match status" value="1"/>
</dbReference>
<dbReference type="PANTHER" id="PTHR21087:SF16">
    <property type="entry name" value="SHIKIMATE KINASE 1, CHLOROPLASTIC"/>
    <property type="match status" value="1"/>
</dbReference>
<keyword evidence="13" id="KW-1185">Reference proteome</keyword>
<dbReference type="RefSeq" id="WP_230276491.1">
    <property type="nucleotide sequence ID" value="NZ_JAJKFW010000060.1"/>
</dbReference>
<keyword evidence="11" id="KW-0479">Metal-binding</keyword>
<dbReference type="HAMAP" id="MF_00109">
    <property type="entry name" value="Shikimate_kinase"/>
    <property type="match status" value="1"/>
</dbReference>
<sequence length="175" mass="19279">MTSQHLYLTGYRGCGKSTLAKLLAQSIGIPAVDLDDVIESTAGKSIKQIFAEETEVGFRDREELALVEVSQRTPHVVALGGGSILRPSNREKIAATGWCVWLDAKPETLVRRLAGDATTSDRRPALTDQSVLDEVSQVMAQRESFYRDASDLRIDTTDRAMQSIADEVLAAWEQR</sequence>
<dbReference type="Gene3D" id="3.40.50.300">
    <property type="entry name" value="P-loop containing nucleotide triphosphate hydrolases"/>
    <property type="match status" value="1"/>
</dbReference>
<keyword evidence="11" id="KW-0963">Cytoplasm</keyword>
<dbReference type="InterPro" id="IPR027417">
    <property type="entry name" value="P-loop_NTPase"/>
</dbReference>
<keyword evidence="4 11" id="KW-0028">Amino-acid biosynthesis</keyword>
<keyword evidence="5 11" id="KW-0808">Transferase</keyword>
<evidence type="ECO:0000256" key="1">
    <source>
        <dbReference type="ARBA" id="ARBA00004842"/>
    </source>
</evidence>
<dbReference type="InterPro" id="IPR031322">
    <property type="entry name" value="Shikimate/glucono_kinase"/>
</dbReference>
<evidence type="ECO:0000256" key="7">
    <source>
        <dbReference type="ARBA" id="ARBA00022777"/>
    </source>
</evidence>
<keyword evidence="6 11" id="KW-0547">Nucleotide-binding</keyword>
<evidence type="ECO:0000256" key="4">
    <source>
        <dbReference type="ARBA" id="ARBA00022605"/>
    </source>
</evidence>
<comment type="subunit">
    <text evidence="11">Monomer.</text>
</comment>
<comment type="similarity">
    <text evidence="2 11">Belongs to the shikimate kinase family.</text>
</comment>
<evidence type="ECO:0000313" key="13">
    <source>
        <dbReference type="Proteomes" id="UP001430306"/>
    </source>
</evidence>
<feature type="binding site" evidence="11">
    <location>
        <position position="59"/>
    </location>
    <ligand>
        <name>substrate</name>
    </ligand>
</feature>
<dbReference type="CDD" id="cd00464">
    <property type="entry name" value="SK"/>
    <property type="match status" value="1"/>
</dbReference>
<feature type="binding site" evidence="11">
    <location>
        <position position="17"/>
    </location>
    <ligand>
        <name>Mg(2+)</name>
        <dbReference type="ChEBI" id="CHEBI:18420"/>
    </ligand>
</feature>
<evidence type="ECO:0000256" key="6">
    <source>
        <dbReference type="ARBA" id="ARBA00022741"/>
    </source>
</evidence>
<accession>A0ABS8NMJ0</accession>
<keyword evidence="11" id="KW-0460">Magnesium</keyword>
<dbReference type="PROSITE" id="PS01128">
    <property type="entry name" value="SHIKIMATE_KINASE"/>
    <property type="match status" value="1"/>
</dbReference>
<dbReference type="InterPro" id="IPR023000">
    <property type="entry name" value="Shikimate_kinase_CS"/>
</dbReference>
<organism evidence="12 13">
    <name type="scientific">Rhodopirellula halodulae</name>
    <dbReference type="NCBI Taxonomy" id="2894198"/>
    <lineage>
        <taxon>Bacteria</taxon>
        <taxon>Pseudomonadati</taxon>
        <taxon>Planctomycetota</taxon>
        <taxon>Planctomycetia</taxon>
        <taxon>Pirellulales</taxon>
        <taxon>Pirellulaceae</taxon>
        <taxon>Rhodopirellula</taxon>
    </lineage>
</organism>
<feature type="binding site" evidence="11">
    <location>
        <position position="35"/>
    </location>
    <ligand>
        <name>substrate</name>
    </ligand>
</feature>
<comment type="caution">
    <text evidence="12">The sequence shown here is derived from an EMBL/GenBank/DDBJ whole genome shotgun (WGS) entry which is preliminary data.</text>
</comment>
<comment type="function">
    <text evidence="11">Catalyzes the specific phosphorylation of the 3-hydroxyl group of shikimic acid using ATP as a cosubstrate.</text>
</comment>
<dbReference type="PRINTS" id="PR01100">
    <property type="entry name" value="SHIKIMTKNASE"/>
</dbReference>
<keyword evidence="9 11" id="KW-0057">Aromatic amino acid biosynthesis</keyword>
<dbReference type="GO" id="GO:0016301">
    <property type="term" value="F:kinase activity"/>
    <property type="evidence" value="ECO:0007669"/>
    <property type="project" value="UniProtKB-KW"/>
</dbReference>
<keyword evidence="8 11" id="KW-0067">ATP-binding</keyword>
<proteinExistence type="inferred from homology"/>
<evidence type="ECO:0000256" key="8">
    <source>
        <dbReference type="ARBA" id="ARBA00022840"/>
    </source>
</evidence>
<feature type="binding site" evidence="11">
    <location>
        <position position="159"/>
    </location>
    <ligand>
        <name>ATP</name>
        <dbReference type="ChEBI" id="CHEBI:30616"/>
    </ligand>
</feature>
<dbReference type="Proteomes" id="UP001430306">
    <property type="component" value="Unassembled WGS sequence"/>
</dbReference>
<comment type="cofactor">
    <cofactor evidence="11">
        <name>Mg(2+)</name>
        <dbReference type="ChEBI" id="CHEBI:18420"/>
    </cofactor>
    <text evidence="11">Binds 1 Mg(2+) ion per subunit.</text>
</comment>
<dbReference type="EMBL" id="JAJKFW010000060">
    <property type="protein sequence ID" value="MCC9644802.1"/>
    <property type="molecule type" value="Genomic_DNA"/>
</dbReference>
<gene>
    <name evidence="11" type="primary">aroK</name>
    <name evidence="12" type="ORF">LOC71_21210</name>
</gene>
<protein>
    <recommendedName>
        <fullName evidence="3 11">Shikimate kinase</fullName>
        <shortName evidence="11">SK</shortName>
        <ecNumber evidence="3 11">2.7.1.71</ecNumber>
    </recommendedName>
</protein>
<keyword evidence="7 11" id="KW-0418">Kinase</keyword>
<comment type="pathway">
    <text evidence="1 11">Metabolic intermediate biosynthesis; chorismate biosynthesis; chorismate from D-erythrose 4-phosphate and phosphoenolpyruvate: step 5/7.</text>
</comment>
<feature type="binding site" evidence="11">
    <location>
        <position position="81"/>
    </location>
    <ligand>
        <name>substrate</name>
    </ligand>
</feature>
<name>A0ABS8NMJ0_9BACT</name>
<evidence type="ECO:0000256" key="11">
    <source>
        <dbReference type="HAMAP-Rule" id="MF_00109"/>
    </source>
</evidence>